<proteinExistence type="predicted"/>
<dbReference type="GO" id="GO:0042626">
    <property type="term" value="F:ATPase-coupled transmembrane transporter activity"/>
    <property type="evidence" value="ECO:0007669"/>
    <property type="project" value="TreeGrafter"/>
</dbReference>
<dbReference type="HOGENOM" id="CLU_1704689_0_0_1"/>
<sequence>MFEAGDQAEVGERGLTLSGRQKARVALAHAVYSRASIILLDDILAALDVHTSNWVVQKCLGGDLVKGRTVVLVTHSVALLQPIAAFVVAVKNDNVIGSSDVNDALSTTDIEAAVTGEMGSTESSEELVEPEVVSAPSMPPGGNSYQKRSQRRAC</sequence>
<dbReference type="EMBL" id="AWSO01000003">
    <property type="protein sequence ID" value="ESK98250.1"/>
    <property type="molecule type" value="Genomic_DNA"/>
</dbReference>
<dbReference type="Gene3D" id="3.40.50.300">
    <property type="entry name" value="P-loop containing nucleotide triphosphate hydrolases"/>
    <property type="match status" value="1"/>
</dbReference>
<evidence type="ECO:0000313" key="5">
    <source>
        <dbReference type="Proteomes" id="UP000017559"/>
    </source>
</evidence>
<accession>V2Y0G8</accession>
<dbReference type="AlphaFoldDB" id="V2Y0G8"/>
<dbReference type="OrthoDB" id="6500128at2759"/>
<gene>
    <name evidence="4" type="ORF">Moror_297</name>
</gene>
<evidence type="ECO:0000256" key="3">
    <source>
        <dbReference type="SAM" id="MobiDB-lite"/>
    </source>
</evidence>
<evidence type="ECO:0000313" key="4">
    <source>
        <dbReference type="EMBL" id="ESK98250.1"/>
    </source>
</evidence>
<evidence type="ECO:0000256" key="1">
    <source>
        <dbReference type="ARBA" id="ARBA00022741"/>
    </source>
</evidence>
<dbReference type="InterPro" id="IPR050173">
    <property type="entry name" value="ABC_transporter_C-like"/>
</dbReference>
<dbReference type="PANTHER" id="PTHR24223">
    <property type="entry name" value="ATP-BINDING CASSETTE SUB-FAMILY C"/>
    <property type="match status" value="1"/>
</dbReference>
<name>V2Y0G8_MONRO</name>
<dbReference type="GO" id="GO:0016020">
    <property type="term" value="C:membrane"/>
    <property type="evidence" value="ECO:0007669"/>
    <property type="project" value="TreeGrafter"/>
</dbReference>
<keyword evidence="1" id="KW-0547">Nucleotide-binding</keyword>
<dbReference type="InterPro" id="IPR027417">
    <property type="entry name" value="P-loop_NTPase"/>
</dbReference>
<comment type="caution">
    <text evidence="4">The sequence shown here is derived from an EMBL/GenBank/DDBJ whole genome shotgun (WGS) entry which is preliminary data.</text>
</comment>
<dbReference type="Proteomes" id="UP000017559">
    <property type="component" value="Unassembled WGS sequence"/>
</dbReference>
<reference evidence="4 5" key="1">
    <citation type="journal article" date="2014" name="BMC Genomics">
        <title>Genome and secretome analysis of the hemibiotrophic fungal pathogen, Moniliophthora roreri, which causes frosty pod rot disease of cacao: mechanisms of the biotrophic and necrotrophic phases.</title>
        <authorList>
            <person name="Meinhardt L.W."/>
            <person name="Costa G.G.L."/>
            <person name="Thomazella D.P.T."/>
            <person name="Teixeira P.J.P.L."/>
            <person name="Carazzolle M.F."/>
            <person name="Schuster S.C."/>
            <person name="Carlson J.E."/>
            <person name="Guiltinan M.J."/>
            <person name="Mieczkowski P."/>
            <person name="Farmer A."/>
            <person name="Ramaraj T."/>
            <person name="Crozier J."/>
            <person name="Davis R.E."/>
            <person name="Shao J."/>
            <person name="Melnick R.L."/>
            <person name="Pereira G.A.G."/>
            <person name="Bailey B.A."/>
        </authorList>
    </citation>
    <scope>NUCLEOTIDE SEQUENCE [LARGE SCALE GENOMIC DNA]</scope>
    <source>
        <strain evidence="4 5">MCA 2997</strain>
    </source>
</reference>
<protein>
    <submittedName>
        <fullName evidence="4">Atp-binding cassette transporter</fullName>
    </submittedName>
</protein>
<dbReference type="KEGG" id="mrr:Moror_297"/>
<keyword evidence="2 4" id="KW-0067">ATP-binding</keyword>
<feature type="region of interest" description="Disordered" evidence="3">
    <location>
        <begin position="116"/>
        <end position="154"/>
    </location>
</feature>
<organism evidence="4 5">
    <name type="scientific">Moniliophthora roreri (strain MCA 2997)</name>
    <name type="common">Cocoa frosty pod rot fungus</name>
    <name type="synonym">Crinipellis roreri</name>
    <dbReference type="NCBI Taxonomy" id="1381753"/>
    <lineage>
        <taxon>Eukaryota</taxon>
        <taxon>Fungi</taxon>
        <taxon>Dikarya</taxon>
        <taxon>Basidiomycota</taxon>
        <taxon>Agaricomycotina</taxon>
        <taxon>Agaricomycetes</taxon>
        <taxon>Agaricomycetidae</taxon>
        <taxon>Agaricales</taxon>
        <taxon>Marasmiineae</taxon>
        <taxon>Marasmiaceae</taxon>
        <taxon>Moniliophthora</taxon>
    </lineage>
</organism>
<evidence type="ECO:0000256" key="2">
    <source>
        <dbReference type="ARBA" id="ARBA00022840"/>
    </source>
</evidence>
<dbReference type="SUPFAM" id="SSF52540">
    <property type="entry name" value="P-loop containing nucleoside triphosphate hydrolases"/>
    <property type="match status" value="1"/>
</dbReference>
<dbReference type="GO" id="GO:0005524">
    <property type="term" value="F:ATP binding"/>
    <property type="evidence" value="ECO:0007669"/>
    <property type="project" value="UniProtKB-KW"/>
</dbReference>
<dbReference type="PANTHER" id="PTHR24223:SF356">
    <property type="entry name" value="ATP-BINDING CASSETTE TRANSPORTER ABC4"/>
    <property type="match status" value="1"/>
</dbReference>
<keyword evidence="5" id="KW-1185">Reference proteome</keyword>